<dbReference type="EMBL" id="CAFBOG010000004">
    <property type="protein sequence ID" value="CAB4968518.1"/>
    <property type="molecule type" value="Genomic_DNA"/>
</dbReference>
<dbReference type="InterPro" id="IPR002328">
    <property type="entry name" value="ADH_Zn_CS"/>
</dbReference>
<feature type="domain" description="Enoyl reductase (ER)" evidence="4">
    <location>
        <begin position="19"/>
        <end position="346"/>
    </location>
</feature>
<dbReference type="Gene3D" id="3.90.180.10">
    <property type="entry name" value="Medium-chain alcohol dehydrogenases, catalytic domain"/>
    <property type="match status" value="1"/>
</dbReference>
<proteinExistence type="predicted"/>
<protein>
    <submittedName>
        <fullName evidence="5">Unannotated protein</fullName>
    </submittedName>
</protein>
<dbReference type="Gene3D" id="3.40.50.720">
    <property type="entry name" value="NAD(P)-binding Rossmann-like Domain"/>
    <property type="match status" value="1"/>
</dbReference>
<dbReference type="GO" id="GO:0008270">
    <property type="term" value="F:zinc ion binding"/>
    <property type="evidence" value="ECO:0007669"/>
    <property type="project" value="InterPro"/>
</dbReference>
<keyword evidence="3" id="KW-0560">Oxidoreductase</keyword>
<evidence type="ECO:0000313" key="6">
    <source>
        <dbReference type="EMBL" id="CAB4968518.1"/>
    </source>
</evidence>
<keyword evidence="2" id="KW-0862">Zinc</keyword>
<dbReference type="InterPro" id="IPR050129">
    <property type="entry name" value="Zn_alcohol_dh"/>
</dbReference>
<evidence type="ECO:0000259" key="4">
    <source>
        <dbReference type="SMART" id="SM00829"/>
    </source>
</evidence>
<keyword evidence="1" id="KW-0479">Metal-binding</keyword>
<dbReference type="Pfam" id="PF08240">
    <property type="entry name" value="ADH_N"/>
    <property type="match status" value="1"/>
</dbReference>
<dbReference type="SUPFAM" id="SSF51735">
    <property type="entry name" value="NAD(P)-binding Rossmann-fold domains"/>
    <property type="match status" value="1"/>
</dbReference>
<name>A0A6J6P6J9_9ZZZZ</name>
<gene>
    <name evidence="5" type="ORF">UFOPK2582_00607</name>
    <name evidence="6" type="ORF">UFOPK3914_00099</name>
</gene>
<dbReference type="InterPro" id="IPR036291">
    <property type="entry name" value="NAD(P)-bd_dom_sf"/>
</dbReference>
<evidence type="ECO:0000256" key="1">
    <source>
        <dbReference type="ARBA" id="ARBA00022723"/>
    </source>
</evidence>
<dbReference type="EMBL" id="CAEZXS010000054">
    <property type="protein sequence ID" value="CAB4694519.1"/>
    <property type="molecule type" value="Genomic_DNA"/>
</dbReference>
<dbReference type="PANTHER" id="PTHR43401">
    <property type="entry name" value="L-THREONINE 3-DEHYDROGENASE"/>
    <property type="match status" value="1"/>
</dbReference>
<evidence type="ECO:0000256" key="3">
    <source>
        <dbReference type="ARBA" id="ARBA00023002"/>
    </source>
</evidence>
<dbReference type="SUPFAM" id="SSF50129">
    <property type="entry name" value="GroES-like"/>
    <property type="match status" value="1"/>
</dbReference>
<dbReference type="InterPro" id="IPR011032">
    <property type="entry name" value="GroES-like_sf"/>
</dbReference>
<dbReference type="PANTHER" id="PTHR43401:SF2">
    <property type="entry name" value="L-THREONINE 3-DEHYDROGENASE"/>
    <property type="match status" value="1"/>
</dbReference>
<dbReference type="Pfam" id="PF00107">
    <property type="entry name" value="ADH_zinc_N"/>
    <property type="match status" value="1"/>
</dbReference>
<evidence type="ECO:0000256" key="2">
    <source>
        <dbReference type="ARBA" id="ARBA00022833"/>
    </source>
</evidence>
<dbReference type="SMART" id="SM00829">
    <property type="entry name" value="PKS_ER"/>
    <property type="match status" value="1"/>
</dbReference>
<reference evidence="5" key="1">
    <citation type="submission" date="2020-05" db="EMBL/GenBank/DDBJ databases">
        <authorList>
            <person name="Chiriac C."/>
            <person name="Salcher M."/>
            <person name="Ghai R."/>
            <person name="Kavagutti S V."/>
        </authorList>
    </citation>
    <scope>NUCLEOTIDE SEQUENCE</scope>
</reference>
<dbReference type="InterPro" id="IPR020843">
    <property type="entry name" value="ER"/>
</dbReference>
<evidence type="ECO:0000313" key="5">
    <source>
        <dbReference type="EMBL" id="CAB4694519.1"/>
    </source>
</evidence>
<dbReference type="InterPro" id="IPR013149">
    <property type="entry name" value="ADH-like_C"/>
</dbReference>
<dbReference type="AlphaFoldDB" id="A0A6J6P6J9"/>
<accession>A0A6J6P6J9</accession>
<organism evidence="5">
    <name type="scientific">freshwater metagenome</name>
    <dbReference type="NCBI Taxonomy" id="449393"/>
    <lineage>
        <taxon>unclassified sequences</taxon>
        <taxon>metagenomes</taxon>
        <taxon>ecological metagenomes</taxon>
    </lineage>
</organism>
<sequence length="353" mass="37308">MTTEPSPVPESIPAAVYQSQRVVTIEQRPLAEPTPAQVVVEVSHCGICGSDLHLIDEGWGQSGDVLGHEWSGIVRSVGDAAVAFKPGDRVIGVDSPTCGVCAACVAKKPSQCEDREPTTGHFDGAFATHVLADATTLLHIPDGLGLREAALAEPLAVALHAITRSGIEQGNSAIVFGAGPIGALIAAVLIRDGHQVTVVEPAEQRQELARGLGATAVMRPEDLPSFDMSQVDTLAENAVHVVFECSGRRNAMESGFQQLRRGGVLVLVGTGIDRPRFDPNRMILLELTVCGAFIYDADGFETALELLRSGSLRTDLLIDQAEYDLTGVAEAVDKLVRGEHSGKVMITPGGVRE</sequence>
<dbReference type="PROSITE" id="PS00059">
    <property type="entry name" value="ADH_ZINC"/>
    <property type="match status" value="1"/>
</dbReference>
<dbReference type="GO" id="GO:0016491">
    <property type="term" value="F:oxidoreductase activity"/>
    <property type="evidence" value="ECO:0007669"/>
    <property type="project" value="UniProtKB-KW"/>
</dbReference>
<dbReference type="InterPro" id="IPR013154">
    <property type="entry name" value="ADH-like_N"/>
</dbReference>